<gene>
    <name evidence="2" type="ORF">SCP_0702370</name>
</gene>
<protein>
    <submittedName>
        <fullName evidence="2">Uncharacterized protein</fullName>
    </submittedName>
</protein>
<sequence>MDPFNNDGIDRRPASEVRSPFTLIPPAVAPDDDGMDRHPAADIAQLGPPPGGSTSMRVASRKYGCLRSPSTRRPGGPSSSGERGVRLILCGPSLRGNSAHPRDILEWDEQLHSLIPCSSYEQHSRPGLCPPPIAKATFVVVERTSRSRLYATGQQPIVAGLHPRFEQRGSFSSAWV</sequence>
<evidence type="ECO:0000313" key="2">
    <source>
        <dbReference type="EMBL" id="GBE85051.1"/>
    </source>
</evidence>
<keyword evidence="3" id="KW-1185">Reference proteome</keyword>
<dbReference type="InParanoid" id="A0A401GS31"/>
<reference evidence="2 3" key="1">
    <citation type="journal article" date="2018" name="Sci. Rep.">
        <title>Genome sequence of the cauliflower mushroom Sparassis crispa (Hanabiratake) and its association with beneficial usage.</title>
        <authorList>
            <person name="Kiyama R."/>
            <person name="Furutani Y."/>
            <person name="Kawaguchi K."/>
            <person name="Nakanishi T."/>
        </authorList>
    </citation>
    <scope>NUCLEOTIDE SEQUENCE [LARGE SCALE GENOMIC DNA]</scope>
</reference>
<proteinExistence type="predicted"/>
<dbReference type="Proteomes" id="UP000287166">
    <property type="component" value="Unassembled WGS sequence"/>
</dbReference>
<organism evidence="2 3">
    <name type="scientific">Sparassis crispa</name>
    <dbReference type="NCBI Taxonomy" id="139825"/>
    <lineage>
        <taxon>Eukaryota</taxon>
        <taxon>Fungi</taxon>
        <taxon>Dikarya</taxon>
        <taxon>Basidiomycota</taxon>
        <taxon>Agaricomycotina</taxon>
        <taxon>Agaricomycetes</taxon>
        <taxon>Polyporales</taxon>
        <taxon>Sparassidaceae</taxon>
        <taxon>Sparassis</taxon>
    </lineage>
</organism>
<name>A0A401GS31_9APHY</name>
<evidence type="ECO:0000313" key="3">
    <source>
        <dbReference type="Proteomes" id="UP000287166"/>
    </source>
</evidence>
<evidence type="ECO:0000256" key="1">
    <source>
        <dbReference type="SAM" id="MobiDB-lite"/>
    </source>
</evidence>
<dbReference type="AlphaFoldDB" id="A0A401GS31"/>
<accession>A0A401GS31</accession>
<comment type="caution">
    <text evidence="2">The sequence shown here is derived from an EMBL/GenBank/DDBJ whole genome shotgun (WGS) entry which is preliminary data.</text>
</comment>
<feature type="region of interest" description="Disordered" evidence="1">
    <location>
        <begin position="65"/>
        <end position="84"/>
    </location>
</feature>
<dbReference type="RefSeq" id="XP_027615964.1">
    <property type="nucleotide sequence ID" value="XM_027760163.1"/>
</dbReference>
<dbReference type="GeneID" id="38781968"/>
<feature type="compositionally biased region" description="Low complexity" evidence="1">
    <location>
        <begin position="67"/>
        <end position="82"/>
    </location>
</feature>
<dbReference type="EMBL" id="BFAD01000007">
    <property type="protein sequence ID" value="GBE85051.1"/>
    <property type="molecule type" value="Genomic_DNA"/>
</dbReference>
<feature type="region of interest" description="Disordered" evidence="1">
    <location>
        <begin position="1"/>
        <end position="57"/>
    </location>
</feature>